<dbReference type="PANTHER" id="PTHR30627:SF24">
    <property type="entry name" value="PENICILLIN-BINDING PROTEIN 4B"/>
    <property type="match status" value="1"/>
</dbReference>
<evidence type="ECO:0000256" key="3">
    <source>
        <dbReference type="ARBA" id="ARBA00023136"/>
    </source>
</evidence>
<evidence type="ECO:0000313" key="6">
    <source>
        <dbReference type="EMBL" id="SMC59181.1"/>
    </source>
</evidence>
<organism evidence="6 7">
    <name type="scientific">Sporomusa malonica</name>
    <dbReference type="NCBI Taxonomy" id="112901"/>
    <lineage>
        <taxon>Bacteria</taxon>
        <taxon>Bacillati</taxon>
        <taxon>Bacillota</taxon>
        <taxon>Negativicutes</taxon>
        <taxon>Selenomonadales</taxon>
        <taxon>Sporomusaceae</taxon>
        <taxon>Sporomusa</taxon>
    </lineage>
</organism>
<dbReference type="Pfam" id="PF03717">
    <property type="entry name" value="PBP_dimer"/>
    <property type="match status" value="1"/>
</dbReference>
<accession>A0A1W2AFE8</accession>
<dbReference type="InterPro" id="IPR005311">
    <property type="entry name" value="PBP_dimer"/>
</dbReference>
<dbReference type="Gene3D" id="3.40.710.10">
    <property type="entry name" value="DD-peptidase/beta-lactamase superfamily"/>
    <property type="match status" value="1"/>
</dbReference>
<feature type="domain" description="Penicillin-binding protein transpeptidase" evidence="4">
    <location>
        <begin position="241"/>
        <end position="550"/>
    </location>
</feature>
<dbReference type="RefSeq" id="WP_084575157.1">
    <property type="nucleotide sequence ID" value="NZ_CP155572.1"/>
</dbReference>
<reference evidence="6 7" key="1">
    <citation type="submission" date="2017-04" db="EMBL/GenBank/DDBJ databases">
        <authorList>
            <person name="Afonso C.L."/>
            <person name="Miller P.J."/>
            <person name="Scott M.A."/>
            <person name="Spackman E."/>
            <person name="Goraichik I."/>
            <person name="Dimitrov K.M."/>
            <person name="Suarez D.L."/>
            <person name="Swayne D.E."/>
        </authorList>
    </citation>
    <scope>NUCLEOTIDE SEQUENCE [LARGE SCALE GENOMIC DNA]</scope>
    <source>
        <strain evidence="6 7">DSM 5090</strain>
    </source>
</reference>
<dbReference type="AlphaFoldDB" id="A0A1W2AFE8"/>
<dbReference type="OrthoDB" id="9770103at2"/>
<dbReference type="STRING" id="112901.SAMN04488500_105244"/>
<protein>
    <submittedName>
        <fullName evidence="6">Penicillin-binding protein 2</fullName>
    </submittedName>
</protein>
<feature type="domain" description="Penicillin-binding protein dimerisation" evidence="5">
    <location>
        <begin position="52"/>
        <end position="184"/>
    </location>
</feature>
<dbReference type="GO" id="GO:0008658">
    <property type="term" value="F:penicillin binding"/>
    <property type="evidence" value="ECO:0007669"/>
    <property type="project" value="InterPro"/>
</dbReference>
<proteinExistence type="inferred from homology"/>
<comment type="subcellular location">
    <subcellularLocation>
        <location evidence="1">Membrane</location>
    </subcellularLocation>
</comment>
<evidence type="ECO:0000313" key="7">
    <source>
        <dbReference type="Proteomes" id="UP000192738"/>
    </source>
</evidence>
<sequence>MAYSSRRMYRLVLFFLSLSGLLIMRLFYLQVIQGPQLALEGLNIRVQELPVDVARGEILDRNHLPLTNTAQQYSIVIFPGQVEDKPVMLTRIDSIIGLPHDLLEASLRRLNSNEYPFRLIGGIASNTAKQINDMQIPGAVAVAEKVRYGHGALAAHVVGYINSADNKGVSGIEGMYDELLRGSQPEYVAAIVDASQQLIPGLGYKRMKLTAGNRETNIVLTIDKQIQQKVEQIMDRTIVKGAVVVMRPNTGEILAMASRPAFDANNLSHYLEQNSAPLLNRAVSSYQPGSVFKLVVAAAALENKTVKMDDVFFDPGYIDVNNTRFQGWDYERGPKGRLTITEAMAHSSNPVFIEIALKIGSDKLIVMAQKLGYGSRTKLEFLGESEGNLPEADQLYPGDLANLAIGQGFCEATPVQIAQTVATIVNDGIKIEPYIVSSLTSPEGITVKRFHESHPNVRVMSRQTAERLRGMMAAVTQYGTGQAANVEGLGSAGKTGSAETGRKNITGQGINHAWFAGYAPLEHPNYVIVVFVEEGMSGSNVAAPIFREIAATILKN</sequence>
<dbReference type="SUPFAM" id="SSF56519">
    <property type="entry name" value="Penicillin binding protein dimerisation domain"/>
    <property type="match status" value="1"/>
</dbReference>
<evidence type="ECO:0000259" key="4">
    <source>
        <dbReference type="Pfam" id="PF00905"/>
    </source>
</evidence>
<dbReference type="SUPFAM" id="SSF56601">
    <property type="entry name" value="beta-lactamase/transpeptidase-like"/>
    <property type="match status" value="1"/>
</dbReference>
<name>A0A1W2AFE8_9FIRM</name>
<dbReference type="GO" id="GO:0071972">
    <property type="term" value="F:peptidoglycan L,D-transpeptidase activity"/>
    <property type="evidence" value="ECO:0007669"/>
    <property type="project" value="TreeGrafter"/>
</dbReference>
<keyword evidence="3" id="KW-0472">Membrane</keyword>
<dbReference type="Pfam" id="PF00905">
    <property type="entry name" value="Transpeptidase"/>
    <property type="match status" value="1"/>
</dbReference>
<dbReference type="GO" id="GO:0071555">
    <property type="term" value="P:cell wall organization"/>
    <property type="evidence" value="ECO:0007669"/>
    <property type="project" value="TreeGrafter"/>
</dbReference>
<keyword evidence="7" id="KW-1185">Reference proteome</keyword>
<comment type="similarity">
    <text evidence="2">Belongs to the transpeptidase family.</text>
</comment>
<dbReference type="Proteomes" id="UP000192738">
    <property type="component" value="Unassembled WGS sequence"/>
</dbReference>
<gene>
    <name evidence="6" type="ORF">SAMN04488500_105244</name>
</gene>
<evidence type="ECO:0000259" key="5">
    <source>
        <dbReference type="Pfam" id="PF03717"/>
    </source>
</evidence>
<evidence type="ECO:0000256" key="2">
    <source>
        <dbReference type="ARBA" id="ARBA00007171"/>
    </source>
</evidence>
<dbReference type="Gene3D" id="3.90.1310.10">
    <property type="entry name" value="Penicillin-binding protein 2a (Domain 2)"/>
    <property type="match status" value="1"/>
</dbReference>
<dbReference type="PANTHER" id="PTHR30627">
    <property type="entry name" value="PEPTIDOGLYCAN D,D-TRANSPEPTIDASE"/>
    <property type="match status" value="1"/>
</dbReference>
<dbReference type="InterPro" id="IPR012338">
    <property type="entry name" value="Beta-lactam/transpept-like"/>
</dbReference>
<dbReference type="InterPro" id="IPR001460">
    <property type="entry name" value="PCN-bd_Tpept"/>
</dbReference>
<dbReference type="EMBL" id="FWXI01000005">
    <property type="protein sequence ID" value="SMC59181.1"/>
    <property type="molecule type" value="Genomic_DNA"/>
</dbReference>
<dbReference type="GO" id="GO:0005886">
    <property type="term" value="C:plasma membrane"/>
    <property type="evidence" value="ECO:0007669"/>
    <property type="project" value="TreeGrafter"/>
</dbReference>
<evidence type="ECO:0000256" key="1">
    <source>
        <dbReference type="ARBA" id="ARBA00004370"/>
    </source>
</evidence>
<dbReference type="InterPro" id="IPR036138">
    <property type="entry name" value="PBP_dimer_sf"/>
</dbReference>
<dbReference type="InterPro" id="IPR050515">
    <property type="entry name" value="Beta-lactam/transpept"/>
</dbReference>